<gene>
    <name evidence="1" type="ORF">MKS88_000419</name>
</gene>
<protein>
    <submittedName>
        <fullName evidence="1">Uncharacterized protein</fullName>
    </submittedName>
</protein>
<reference evidence="1" key="1">
    <citation type="submission" date="2022-06" db="EMBL/GenBank/DDBJ databases">
        <title>The First Complete Genome of the Simian Malaria Parasite Plasmodium brasilianum.</title>
        <authorList>
            <person name="Bajic M."/>
            <person name="Ravishankar S."/>
        </authorList>
    </citation>
    <scope>NUCLEOTIDE SEQUENCE</scope>
    <source>
        <strain evidence="1">Bolivian I</strain>
    </source>
</reference>
<proteinExistence type="predicted"/>
<evidence type="ECO:0000313" key="1">
    <source>
        <dbReference type="EMBL" id="KAI4841184.1"/>
    </source>
</evidence>
<accession>A0ACB9YGR3</accession>
<evidence type="ECO:0000313" key="2">
    <source>
        <dbReference type="Proteomes" id="UP001056978"/>
    </source>
</evidence>
<keyword evidence="2" id="KW-1185">Reference proteome</keyword>
<name>A0ACB9YGR3_PLABR</name>
<organism evidence="1 2">
    <name type="scientific">Plasmodium brasilianum</name>
    <dbReference type="NCBI Taxonomy" id="5824"/>
    <lineage>
        <taxon>Eukaryota</taxon>
        <taxon>Sar</taxon>
        <taxon>Alveolata</taxon>
        <taxon>Apicomplexa</taxon>
        <taxon>Aconoidasida</taxon>
        <taxon>Haemosporida</taxon>
        <taxon>Plasmodiidae</taxon>
        <taxon>Plasmodium</taxon>
        <taxon>Plasmodium (Plasmodium)</taxon>
    </lineage>
</organism>
<comment type="caution">
    <text evidence="1">The sequence shown here is derived from an EMBL/GenBank/DDBJ whole genome shotgun (WGS) entry which is preliminary data.</text>
</comment>
<dbReference type="EMBL" id="CM043769">
    <property type="protein sequence ID" value="KAI4841184.1"/>
    <property type="molecule type" value="Genomic_DNA"/>
</dbReference>
<dbReference type="Proteomes" id="UP001056978">
    <property type="component" value="Chromosome 1"/>
</dbReference>
<sequence>MEAEIGVHIDVELGVGVDVDVKMSKIIRSLIRINIAALAYSIYQILMFMEASHIARISNKRRGYKIKAKDKKVKKKNIIAFTVYYGDSMTFVRNILKYIFVTLINKRKEM</sequence>